<dbReference type="STRING" id="503106.A0A218YXG7"/>
<comment type="caution">
    <text evidence="2">The sequence shown here is derived from an EMBL/GenBank/DDBJ whole genome shotgun (WGS) entry which is preliminary data.</text>
</comment>
<feature type="compositionally biased region" description="Basic and acidic residues" evidence="1">
    <location>
        <begin position="246"/>
        <end position="257"/>
    </location>
</feature>
<feature type="region of interest" description="Disordered" evidence="1">
    <location>
        <begin position="244"/>
        <end position="307"/>
    </location>
</feature>
<feature type="compositionally biased region" description="Basic and acidic residues" evidence="1">
    <location>
        <begin position="339"/>
        <end position="367"/>
    </location>
</feature>
<dbReference type="EMBL" id="MZNU01000318">
    <property type="protein sequence ID" value="OWP00507.1"/>
    <property type="molecule type" value="Genomic_DNA"/>
</dbReference>
<dbReference type="AlphaFoldDB" id="A0A218YXG7"/>
<feature type="compositionally biased region" description="Basic residues" evidence="1">
    <location>
        <begin position="78"/>
        <end position="88"/>
    </location>
</feature>
<keyword evidence="3" id="KW-1185">Reference proteome</keyword>
<feature type="region of interest" description="Disordered" evidence="1">
    <location>
        <begin position="78"/>
        <end position="138"/>
    </location>
</feature>
<evidence type="ECO:0000256" key="1">
    <source>
        <dbReference type="SAM" id="MobiDB-lite"/>
    </source>
</evidence>
<feature type="compositionally biased region" description="Polar residues" evidence="1">
    <location>
        <begin position="119"/>
        <end position="138"/>
    </location>
</feature>
<feature type="region of interest" description="Disordered" evidence="1">
    <location>
        <begin position="644"/>
        <end position="687"/>
    </location>
</feature>
<feature type="compositionally biased region" description="Basic and acidic residues" evidence="1">
    <location>
        <begin position="453"/>
        <end position="473"/>
    </location>
</feature>
<feature type="region of interest" description="Disordered" evidence="1">
    <location>
        <begin position="330"/>
        <end position="619"/>
    </location>
</feature>
<proteinExistence type="predicted"/>
<feature type="compositionally biased region" description="Polar residues" evidence="1">
    <location>
        <begin position="399"/>
        <end position="415"/>
    </location>
</feature>
<gene>
    <name evidence="2" type="ORF">B2J93_4256</name>
</gene>
<feature type="compositionally biased region" description="Low complexity" evidence="1">
    <location>
        <begin position="104"/>
        <end position="114"/>
    </location>
</feature>
<name>A0A218YXG7_9HELO</name>
<evidence type="ECO:0008006" key="4">
    <source>
        <dbReference type="Google" id="ProtNLM"/>
    </source>
</evidence>
<feature type="compositionally biased region" description="Basic and acidic residues" evidence="1">
    <location>
        <begin position="497"/>
        <end position="523"/>
    </location>
</feature>
<evidence type="ECO:0000313" key="3">
    <source>
        <dbReference type="Proteomes" id="UP000242519"/>
    </source>
</evidence>
<dbReference type="OrthoDB" id="3946796at2759"/>
<protein>
    <recommendedName>
        <fullName evidence="4">Carboxylesterase family protein</fullName>
    </recommendedName>
</protein>
<evidence type="ECO:0000313" key="2">
    <source>
        <dbReference type="EMBL" id="OWP00507.1"/>
    </source>
</evidence>
<reference evidence="2 3" key="1">
    <citation type="submission" date="2017-04" db="EMBL/GenBank/DDBJ databases">
        <title>Draft genome sequence of Marssonina coronaria NL1: causal agent of apple blotch.</title>
        <authorList>
            <person name="Cheng Q."/>
        </authorList>
    </citation>
    <scope>NUCLEOTIDE SEQUENCE [LARGE SCALE GENOMIC DNA]</scope>
    <source>
        <strain evidence="2 3">NL1</strain>
    </source>
</reference>
<accession>A0A218YXG7</accession>
<feature type="region of interest" description="Disordered" evidence="1">
    <location>
        <begin position="184"/>
        <end position="225"/>
    </location>
</feature>
<feature type="compositionally biased region" description="Basic and acidic residues" evidence="1">
    <location>
        <begin position="268"/>
        <end position="277"/>
    </location>
</feature>
<organism evidence="2 3">
    <name type="scientific">Diplocarpon coronariae</name>
    <dbReference type="NCBI Taxonomy" id="2795749"/>
    <lineage>
        <taxon>Eukaryota</taxon>
        <taxon>Fungi</taxon>
        <taxon>Dikarya</taxon>
        <taxon>Ascomycota</taxon>
        <taxon>Pezizomycotina</taxon>
        <taxon>Leotiomycetes</taxon>
        <taxon>Helotiales</taxon>
        <taxon>Drepanopezizaceae</taxon>
        <taxon>Diplocarpon</taxon>
    </lineage>
</organism>
<sequence>MARMTRSHKIAIAEDDNSLLVDTSTGHHSQQPKKALVEANLAMAINTVTTTCMEDAMHAAQVKGLKAAYKSALGVGKKIRRGKGKRKDKQTDSQETLVEDEVPAPELASASPSPDILALSNSKDTTSITAESQSMSQPAIRTTCHLANAQAGQYSYNMSDFFRSRDCSVVSEKLRGIDFITLFGGRPTGSNQARKDSTSSREAPYGNSSTNHNLSLAKDGLEKPNAEMGGNGMVCKSSEPLTGEEVSFHQEGKENHASRTPAGSPVKTLEDIERIYGSEESETLADDTGDDSFVQQITSRSPAKRLSRIEDSVEALDQLEEALEALDQATLAESMASSERSRQNPRLIRDSPRGSEKLGKQEVKEQTSRPGYATMRAKPVPKQAPSLKKAASMTFKPASHSSKPNYDQRQVQSATKPIAKRPASLGQPKETLKSTKAPTRPTFELPGEAVAQKLKEQREARLAQRQTSEDSSHTARIVSGPKIKSTKAPTKSSFRLPGEEVSQRKRATHDARLKAQEEEERKRREFKARPIRNSVVPSMVPRDTVASRARTTKVGIDDIEDGNFSVSKRGSNVGAHRPSIPHLALANSSAPRAKGTYIPPVRKPSPIIPESSRPLQRAVSVTNSTLRKRAKEIYNRDAVLTAEMEKEKRDREAAAKRAREEAAERGRQASREWAEKQMARKMAESDK</sequence>
<dbReference type="InParanoid" id="A0A218YXG7"/>
<feature type="compositionally biased region" description="Acidic residues" evidence="1">
    <location>
        <begin position="279"/>
        <end position="290"/>
    </location>
</feature>
<dbReference type="Proteomes" id="UP000242519">
    <property type="component" value="Unassembled WGS sequence"/>
</dbReference>